<keyword evidence="3" id="KW-0813">Transport</keyword>
<feature type="transmembrane region" description="Helical" evidence="8">
    <location>
        <begin position="216"/>
        <end position="241"/>
    </location>
</feature>
<keyword evidence="10" id="KW-1185">Reference proteome</keyword>
<gene>
    <name evidence="9" type="ORF">BSK56_06975</name>
</gene>
<dbReference type="Gene3D" id="1.20.1740.10">
    <property type="entry name" value="Amino acid/polyamine transporter I"/>
    <property type="match status" value="1"/>
</dbReference>
<feature type="transmembrane region" description="Helical" evidence="8">
    <location>
        <begin position="336"/>
        <end position="358"/>
    </location>
</feature>
<dbReference type="PANTHER" id="PTHR34975:SF2">
    <property type="entry name" value="SPORE GERMINATION PROTEIN A2"/>
    <property type="match status" value="1"/>
</dbReference>
<evidence type="ECO:0000256" key="1">
    <source>
        <dbReference type="ARBA" id="ARBA00004141"/>
    </source>
</evidence>
<organism evidence="9 10">
    <name type="scientific">Paenibacillus borealis</name>
    <dbReference type="NCBI Taxonomy" id="160799"/>
    <lineage>
        <taxon>Bacteria</taxon>
        <taxon>Bacillati</taxon>
        <taxon>Bacillota</taxon>
        <taxon>Bacilli</taxon>
        <taxon>Bacillales</taxon>
        <taxon>Paenibacillaceae</taxon>
        <taxon>Paenibacillus</taxon>
    </lineage>
</organism>
<evidence type="ECO:0000256" key="6">
    <source>
        <dbReference type="ARBA" id="ARBA00022989"/>
    </source>
</evidence>
<proteinExistence type="inferred from homology"/>
<feature type="transmembrane region" description="Helical" evidence="8">
    <location>
        <begin position="272"/>
        <end position="293"/>
    </location>
</feature>
<keyword evidence="5 8" id="KW-0812">Transmembrane</keyword>
<comment type="similarity">
    <text evidence="2">Belongs to the amino acid-polyamine-organocation (APC) superfamily. Spore germination protein (SGP) (TC 2.A.3.9) family.</text>
</comment>
<dbReference type="InterPro" id="IPR004761">
    <property type="entry name" value="Spore_GerAB"/>
</dbReference>
<evidence type="ECO:0000256" key="2">
    <source>
        <dbReference type="ARBA" id="ARBA00007998"/>
    </source>
</evidence>
<comment type="subcellular location">
    <subcellularLocation>
        <location evidence="1">Membrane</location>
        <topology evidence="1">Multi-pass membrane protein</topology>
    </subcellularLocation>
</comment>
<feature type="transmembrane region" description="Helical" evidence="8">
    <location>
        <begin position="146"/>
        <end position="163"/>
    </location>
</feature>
<dbReference type="EMBL" id="MPTB01000007">
    <property type="protein sequence ID" value="OMD50271.1"/>
    <property type="molecule type" value="Genomic_DNA"/>
</dbReference>
<feature type="transmembrane region" description="Helical" evidence="8">
    <location>
        <begin position="120"/>
        <end position="140"/>
    </location>
</feature>
<feature type="transmembrane region" description="Helical" evidence="8">
    <location>
        <begin position="305"/>
        <end position="324"/>
    </location>
</feature>
<feature type="transmembrane region" description="Helical" evidence="8">
    <location>
        <begin position="6"/>
        <end position="27"/>
    </location>
</feature>
<keyword evidence="6 8" id="KW-1133">Transmembrane helix</keyword>
<name>A0ABX3HLD2_PAEBO</name>
<evidence type="ECO:0000256" key="7">
    <source>
        <dbReference type="ARBA" id="ARBA00023136"/>
    </source>
</evidence>
<dbReference type="Proteomes" id="UP000187412">
    <property type="component" value="Unassembled WGS sequence"/>
</dbReference>
<evidence type="ECO:0000313" key="10">
    <source>
        <dbReference type="Proteomes" id="UP000187412"/>
    </source>
</evidence>
<keyword evidence="4" id="KW-0309">Germination</keyword>
<sequence length="372" mass="42087">MNLKISGMQVFWLIFSMNLGMTLVMTITPSLQADKQDAWISIVLAGCIALLIAVLVTQVARLFPGKSLIEYSELILGTWIGKLVIMIYLVQWYTILPIVLRQFTDLVNIMLLPETPKESIILLMVLLITYATYTGGIEGIARCSEFLGPIIMIMVLLVLLANGNNIHWKHILPVYADSGIKEIMRGSLAPASYLGHSVEYLMFASFLRQPRKEGRYAVWAVLVANFMVLITTIMIIVILGVNVSPNMWYPFFAMTQKISLFGFVDNFDAVPVVIWISSVFIKLAVYLFLVSYGTAQFLKVRNWKLMIWFIAPVMFAFALIPQNVTEATTNYMQRYWVPVALPVNMLGLPMLLLLVGLWRKAKRKETPSLESN</sequence>
<reference evidence="9 10" key="1">
    <citation type="submission" date="2016-10" db="EMBL/GenBank/DDBJ databases">
        <title>Paenibacillus species isolates.</title>
        <authorList>
            <person name="Beno S.M."/>
        </authorList>
    </citation>
    <scope>NUCLEOTIDE SEQUENCE [LARGE SCALE GENOMIC DNA]</scope>
    <source>
        <strain evidence="9 10">FSL H7-0744</strain>
    </source>
</reference>
<feature type="transmembrane region" description="Helical" evidence="8">
    <location>
        <begin position="79"/>
        <end position="100"/>
    </location>
</feature>
<evidence type="ECO:0000256" key="3">
    <source>
        <dbReference type="ARBA" id="ARBA00022448"/>
    </source>
</evidence>
<feature type="transmembrane region" description="Helical" evidence="8">
    <location>
        <begin position="39"/>
        <end position="59"/>
    </location>
</feature>
<evidence type="ECO:0000313" key="9">
    <source>
        <dbReference type="EMBL" id="OMD50271.1"/>
    </source>
</evidence>
<keyword evidence="7 8" id="KW-0472">Membrane</keyword>
<dbReference type="RefSeq" id="WP_076109904.1">
    <property type="nucleotide sequence ID" value="NZ_MPTB01000007.1"/>
</dbReference>
<dbReference type="NCBIfam" id="TIGR00912">
    <property type="entry name" value="2A0309"/>
    <property type="match status" value="1"/>
</dbReference>
<dbReference type="PANTHER" id="PTHR34975">
    <property type="entry name" value="SPORE GERMINATION PROTEIN A2"/>
    <property type="match status" value="1"/>
</dbReference>
<evidence type="ECO:0000256" key="5">
    <source>
        <dbReference type="ARBA" id="ARBA00022692"/>
    </source>
</evidence>
<protein>
    <submittedName>
        <fullName evidence="9">Uncharacterized protein</fullName>
    </submittedName>
</protein>
<evidence type="ECO:0000256" key="4">
    <source>
        <dbReference type="ARBA" id="ARBA00022544"/>
    </source>
</evidence>
<dbReference type="Pfam" id="PF03845">
    <property type="entry name" value="Spore_permease"/>
    <property type="match status" value="1"/>
</dbReference>
<accession>A0ABX3HLD2</accession>
<comment type="caution">
    <text evidence="9">The sequence shown here is derived from an EMBL/GenBank/DDBJ whole genome shotgun (WGS) entry which is preliminary data.</text>
</comment>
<evidence type="ECO:0000256" key="8">
    <source>
        <dbReference type="SAM" id="Phobius"/>
    </source>
</evidence>